<gene>
    <name evidence="1" type="ORF">GCM10022254_30800</name>
</gene>
<protein>
    <submittedName>
        <fullName evidence="1">Uncharacterized protein</fullName>
    </submittedName>
</protein>
<evidence type="ECO:0000313" key="1">
    <source>
        <dbReference type="EMBL" id="GAA4232011.1"/>
    </source>
</evidence>
<evidence type="ECO:0000313" key="2">
    <source>
        <dbReference type="Proteomes" id="UP001501710"/>
    </source>
</evidence>
<proteinExistence type="predicted"/>
<dbReference type="Proteomes" id="UP001501710">
    <property type="component" value="Unassembled WGS sequence"/>
</dbReference>
<accession>A0ABP8C245</accession>
<organism evidence="1 2">
    <name type="scientific">Actinomadura meridiana</name>
    <dbReference type="NCBI Taxonomy" id="559626"/>
    <lineage>
        <taxon>Bacteria</taxon>
        <taxon>Bacillati</taxon>
        <taxon>Actinomycetota</taxon>
        <taxon>Actinomycetes</taxon>
        <taxon>Streptosporangiales</taxon>
        <taxon>Thermomonosporaceae</taxon>
        <taxon>Actinomadura</taxon>
    </lineage>
</organism>
<name>A0ABP8C245_9ACTN</name>
<reference evidence="2" key="1">
    <citation type="journal article" date="2019" name="Int. J. Syst. Evol. Microbiol.">
        <title>The Global Catalogue of Microorganisms (GCM) 10K type strain sequencing project: providing services to taxonomists for standard genome sequencing and annotation.</title>
        <authorList>
            <consortium name="The Broad Institute Genomics Platform"/>
            <consortium name="The Broad Institute Genome Sequencing Center for Infectious Disease"/>
            <person name="Wu L."/>
            <person name="Ma J."/>
        </authorList>
    </citation>
    <scope>NUCLEOTIDE SEQUENCE [LARGE SCALE GENOMIC DNA]</scope>
    <source>
        <strain evidence="2">JCM 17440</strain>
    </source>
</reference>
<keyword evidence="2" id="KW-1185">Reference proteome</keyword>
<sequence length="148" mass="16647">MVPLMRIMWKLSLTTLGCCQDIGESIDHNGHGSSMPASDRQRWVDFYKGYAWVKLPSVDANRLIGIVGANVVFGQRVRRWTHPEAWQAVVWLFPTNEGNARPEPNAQITFPANQIEDLTSLLLDASSLKYRQPLKGPPQARYGQVQGD</sequence>
<dbReference type="EMBL" id="BAABAS010000006">
    <property type="protein sequence ID" value="GAA4232011.1"/>
    <property type="molecule type" value="Genomic_DNA"/>
</dbReference>
<comment type="caution">
    <text evidence="1">The sequence shown here is derived from an EMBL/GenBank/DDBJ whole genome shotgun (WGS) entry which is preliminary data.</text>
</comment>